<dbReference type="GO" id="GO:0005789">
    <property type="term" value="C:endoplasmic reticulum membrane"/>
    <property type="evidence" value="ECO:0007669"/>
    <property type="project" value="TreeGrafter"/>
</dbReference>
<evidence type="ECO:0000256" key="1">
    <source>
        <dbReference type="ARBA" id="ARBA00004370"/>
    </source>
</evidence>
<evidence type="ECO:0000256" key="7">
    <source>
        <dbReference type="ARBA" id="ARBA00023136"/>
    </source>
</evidence>
<dbReference type="InterPro" id="IPR030395">
    <property type="entry name" value="GP_PDE_dom"/>
</dbReference>
<comment type="catalytic activity">
    <reaction evidence="9">
        <text>N-(5Z,8Z,11Z,14Z-eicosatetraenoyl)-1-(9Z-octadecenoyl)-sn-glycero-3-phosphoethanolamine + H2O = N-(5Z,8Z,11Z,14Z-eicosatetraenoyl)-ethanolamine + 1-(9Z-octadecenoyl)-sn-glycero-3-phosphate + H(+)</text>
        <dbReference type="Rhea" id="RHEA:45544"/>
        <dbReference type="ChEBI" id="CHEBI:2700"/>
        <dbReference type="ChEBI" id="CHEBI:15377"/>
        <dbReference type="ChEBI" id="CHEBI:15378"/>
        <dbReference type="ChEBI" id="CHEBI:74544"/>
        <dbReference type="ChEBI" id="CHEBI:85223"/>
    </reaction>
    <physiologicalReaction direction="left-to-right" evidence="9">
        <dbReference type="Rhea" id="RHEA:45545"/>
    </physiologicalReaction>
</comment>
<feature type="transmembrane region" description="Helical" evidence="13">
    <location>
        <begin position="6"/>
        <end position="23"/>
    </location>
</feature>
<comment type="catalytic activity">
    <reaction evidence="12">
        <text>N,1-di-(9Z-octadecenoyl)-sn-glycero-3-phosphoethanolamine + H2O = N-(9Z-octadecenoyl) ethanolamine + 1-(9Z-octadecenoyl)-sn-glycero-3-phosphate + H(+)</text>
        <dbReference type="Rhea" id="RHEA:56460"/>
        <dbReference type="ChEBI" id="CHEBI:15377"/>
        <dbReference type="ChEBI" id="CHEBI:15378"/>
        <dbReference type="ChEBI" id="CHEBI:71466"/>
        <dbReference type="ChEBI" id="CHEBI:74544"/>
        <dbReference type="ChEBI" id="CHEBI:85222"/>
    </reaction>
    <physiologicalReaction direction="left-to-right" evidence="12">
        <dbReference type="Rhea" id="RHEA:56461"/>
    </physiologicalReaction>
</comment>
<reference evidence="16" key="1">
    <citation type="submission" date="2019-12" db="UniProtKB">
        <authorList>
            <consortium name="WormBaseParasite"/>
        </authorList>
    </citation>
    <scope>IDENTIFICATION</scope>
</reference>
<evidence type="ECO:0000256" key="3">
    <source>
        <dbReference type="ARBA" id="ARBA00022692"/>
    </source>
</evidence>
<dbReference type="STRING" id="70415.A0A5S6QQW8"/>
<evidence type="ECO:0000256" key="13">
    <source>
        <dbReference type="SAM" id="Phobius"/>
    </source>
</evidence>
<dbReference type="Pfam" id="PF03009">
    <property type="entry name" value="GDPD"/>
    <property type="match status" value="1"/>
</dbReference>
<evidence type="ECO:0000256" key="2">
    <source>
        <dbReference type="ARBA" id="ARBA00007277"/>
    </source>
</evidence>
<protein>
    <submittedName>
        <fullName evidence="16">GP-PDE domain-containing protein</fullName>
    </submittedName>
</protein>
<evidence type="ECO:0000256" key="10">
    <source>
        <dbReference type="ARBA" id="ARBA00047538"/>
    </source>
</evidence>
<comment type="similarity">
    <text evidence="2">Belongs to the glycerophosphoryl diester phosphodiesterase family.</text>
</comment>
<comment type="subcellular location">
    <subcellularLocation>
        <location evidence="1">Membrane</location>
    </subcellularLocation>
</comment>
<dbReference type="PANTHER" id="PTHR42758:SF2">
    <property type="entry name" value="PHOSPHATIDYLGLYCEROL PHOSPHOLIPASE C"/>
    <property type="match status" value="1"/>
</dbReference>
<dbReference type="WBParaSite" id="TMUE_2000009620.1">
    <property type="protein sequence ID" value="TMUE_2000009620.1"/>
    <property type="gene ID" value="WBGene00288339"/>
</dbReference>
<keyword evidence="5 13" id="KW-1133">Transmembrane helix</keyword>
<dbReference type="Proteomes" id="UP000046395">
    <property type="component" value="Unassembled WGS sequence"/>
</dbReference>
<dbReference type="PROSITE" id="PS51704">
    <property type="entry name" value="GP_PDE"/>
    <property type="match status" value="1"/>
</dbReference>
<organism evidence="15 16">
    <name type="scientific">Trichuris muris</name>
    <name type="common">Mouse whipworm</name>
    <dbReference type="NCBI Taxonomy" id="70415"/>
    <lineage>
        <taxon>Eukaryota</taxon>
        <taxon>Metazoa</taxon>
        <taxon>Ecdysozoa</taxon>
        <taxon>Nematoda</taxon>
        <taxon>Enoplea</taxon>
        <taxon>Dorylaimia</taxon>
        <taxon>Trichinellida</taxon>
        <taxon>Trichuridae</taxon>
        <taxon>Trichuris</taxon>
    </lineage>
</organism>
<dbReference type="SUPFAM" id="SSF51695">
    <property type="entry name" value="PLC-like phosphodiesterases"/>
    <property type="match status" value="1"/>
</dbReference>
<keyword evidence="3 13" id="KW-0812">Transmembrane</keyword>
<evidence type="ECO:0000313" key="16">
    <source>
        <dbReference type="WBParaSite" id="TMUE_2000009620.1"/>
    </source>
</evidence>
<evidence type="ECO:0000256" key="11">
    <source>
        <dbReference type="ARBA" id="ARBA00048580"/>
    </source>
</evidence>
<comment type="catalytic activity">
    <reaction evidence="10">
        <text>N-hexadecanoyl-1-(9Z-octadecenoyl)-sn-glycero-3-phosphoethanolamine + H2O = N-hexadecanoylethanolamine + 1-(9Z-octadecenoyl)-sn-glycero-3-phosphate + H(+)</text>
        <dbReference type="Rhea" id="RHEA:53168"/>
        <dbReference type="ChEBI" id="CHEBI:15377"/>
        <dbReference type="ChEBI" id="CHEBI:15378"/>
        <dbReference type="ChEBI" id="CHEBI:71464"/>
        <dbReference type="ChEBI" id="CHEBI:74544"/>
        <dbReference type="ChEBI" id="CHEBI:85217"/>
    </reaction>
    <physiologicalReaction direction="left-to-right" evidence="10">
        <dbReference type="Rhea" id="RHEA:53169"/>
    </physiologicalReaction>
</comment>
<evidence type="ECO:0000256" key="8">
    <source>
        <dbReference type="ARBA" id="ARBA00036083"/>
    </source>
</evidence>
<keyword evidence="4" id="KW-0378">Hydrolase</keyword>
<dbReference type="PANTHER" id="PTHR42758">
    <property type="entry name" value="PHOSPHATIDYLGLYCEROL PHOSPHOLIPASE C"/>
    <property type="match status" value="1"/>
</dbReference>
<proteinExistence type="inferred from homology"/>
<evidence type="ECO:0000256" key="6">
    <source>
        <dbReference type="ARBA" id="ARBA00023098"/>
    </source>
</evidence>
<evidence type="ECO:0000256" key="4">
    <source>
        <dbReference type="ARBA" id="ARBA00022801"/>
    </source>
</evidence>
<name>A0A5S6QQW8_TRIMR</name>
<accession>A0A5S6QQW8</accession>
<evidence type="ECO:0000256" key="12">
    <source>
        <dbReference type="ARBA" id="ARBA00048947"/>
    </source>
</evidence>
<dbReference type="GO" id="GO:0046475">
    <property type="term" value="P:glycerophospholipid catabolic process"/>
    <property type="evidence" value="ECO:0007669"/>
    <property type="project" value="TreeGrafter"/>
</dbReference>
<comment type="catalytic activity">
    <reaction evidence="11">
        <text>1-O-(1Z-octadecenyl)-sn-glycero-3-phospho-N-hexadecanoyl-ethanolamine + H2O = 1-O-(1Z-octadecenyl)-sn-glycero-3-phosphate + N-hexadecanoylethanolamine + H(+)</text>
        <dbReference type="Rhea" id="RHEA:53184"/>
        <dbReference type="ChEBI" id="CHEBI:15377"/>
        <dbReference type="ChEBI" id="CHEBI:15378"/>
        <dbReference type="ChEBI" id="CHEBI:71464"/>
        <dbReference type="ChEBI" id="CHEBI:137009"/>
        <dbReference type="ChEBI" id="CHEBI:137017"/>
    </reaction>
    <physiologicalReaction direction="left-to-right" evidence="11">
        <dbReference type="Rhea" id="RHEA:53185"/>
    </physiologicalReaction>
</comment>
<sequence length="320" mass="36886">MSLTWILIVFVLLLYIAVSIYYTNYPRHGVDPPHYTLLCGKVVCYCGGAGEECENTLGAYGNAVLCGGEAIYCHCQMTKDKKIVLARDNNLLRTAGVDKCISELKFNELPLLKRTIQADYNNELKRNIPRLDDRKIPLLSSCLSQFQYTDLVIHFEQYDEEMVELVYKMIKGRDANVTWGCNSRTENEKLYKKHADINILCPFSQFYLYLMLFFMGLLPHIPIKETVIEVPVPSSFVNNELKNWPYLPSFIKKMLAVIADALVLQPSLFRHLKKRCVLVYPGILNDNESFERYWKAGVSGMITDFPSRLQKFYKSKIKSN</sequence>
<comment type="catalytic activity">
    <reaction evidence="8">
        <text>1-O-hexadecyl-sn-glycero-3-phosphocholine + H2O = 1-O-hexadecyl-sn-glycero-3-phosphate + choline + H(+)</text>
        <dbReference type="Rhea" id="RHEA:41143"/>
        <dbReference type="ChEBI" id="CHEBI:15354"/>
        <dbReference type="ChEBI" id="CHEBI:15377"/>
        <dbReference type="ChEBI" id="CHEBI:15378"/>
        <dbReference type="ChEBI" id="CHEBI:64496"/>
        <dbReference type="ChEBI" id="CHEBI:77580"/>
    </reaction>
    <physiologicalReaction direction="left-to-right" evidence="8">
        <dbReference type="Rhea" id="RHEA:41144"/>
    </physiologicalReaction>
</comment>
<dbReference type="Gene3D" id="3.20.20.190">
    <property type="entry name" value="Phosphatidylinositol (PI) phosphodiesterase"/>
    <property type="match status" value="1"/>
</dbReference>
<keyword evidence="7 13" id="KW-0472">Membrane</keyword>
<dbReference type="AlphaFoldDB" id="A0A5S6QQW8"/>
<dbReference type="InterPro" id="IPR017946">
    <property type="entry name" value="PLC-like_Pdiesterase_TIM-brl"/>
</dbReference>
<feature type="domain" description="GP-PDE" evidence="14">
    <location>
        <begin position="40"/>
        <end position="313"/>
    </location>
</feature>
<keyword evidence="6" id="KW-0443">Lipid metabolism</keyword>
<dbReference type="InterPro" id="IPR052271">
    <property type="entry name" value="GDPD-Related"/>
</dbReference>
<keyword evidence="15" id="KW-1185">Reference proteome</keyword>
<evidence type="ECO:0000256" key="9">
    <source>
        <dbReference type="ARBA" id="ARBA00047392"/>
    </source>
</evidence>
<evidence type="ECO:0000256" key="5">
    <source>
        <dbReference type="ARBA" id="ARBA00022989"/>
    </source>
</evidence>
<feature type="transmembrane region" description="Helical" evidence="13">
    <location>
        <begin position="206"/>
        <end position="223"/>
    </location>
</feature>
<dbReference type="GO" id="GO:0004622">
    <property type="term" value="F:phosphatidylcholine lysophospholipase activity"/>
    <property type="evidence" value="ECO:0007669"/>
    <property type="project" value="TreeGrafter"/>
</dbReference>
<evidence type="ECO:0000259" key="14">
    <source>
        <dbReference type="PROSITE" id="PS51704"/>
    </source>
</evidence>
<dbReference type="GO" id="GO:0008081">
    <property type="term" value="F:phosphoric diester hydrolase activity"/>
    <property type="evidence" value="ECO:0007669"/>
    <property type="project" value="InterPro"/>
</dbReference>
<evidence type="ECO:0000313" key="15">
    <source>
        <dbReference type="Proteomes" id="UP000046395"/>
    </source>
</evidence>